<name>A0A6S6V5Q8_9PLEO</name>
<evidence type="ECO:0000313" key="2">
    <source>
        <dbReference type="EMBL" id="CAE6997063.1"/>
    </source>
</evidence>
<dbReference type="Proteomes" id="UP000472372">
    <property type="component" value="Chromosome 1"/>
</dbReference>
<evidence type="ECO:0000313" key="3">
    <source>
        <dbReference type="Proteomes" id="UP000472372"/>
    </source>
</evidence>
<accession>A0A6S6V5Q8</accession>
<dbReference type="PANTHER" id="PTHR23028:SF128">
    <property type="entry name" value="ACYLTRANSFERASE 3 DOMAIN-CONTAINING PROTEIN"/>
    <property type="match status" value="1"/>
</dbReference>
<sequence>MLPAHCPASRAFLEHTFLEKVGLRGVASFMVVCGHLCTAFVPWLHQPAQDAKTAPHLFQLPYFRLAVGGRSAVALFFLVTGYVNSIGPIGKSRAGNHDAAFYGIARSALARSGRLILPTMAATFITWFMANTNAYHMTKHVDAQWIRQGWHRQEPTLWQAFRSLFKAQTETWTTGWDEYDGTQWTLHLFLEGAFLVYTTMLATVLIKPKARFIVYAVMYMYFWQVGKELTVGSIKGLNIVTGMFVAELHNHYKDAATTVLPAPIPTIMILCGMFMAGFPQDSFANARWSHTMATIMKGLTAEKTDVRRYWDHLGAATVLLGIFFSRNARKILCSPIFNFLGRVSFPVYLLHNTFIKTVLTWMIYLPSAMNPPKNEKGEQMDLPRASIPHMLVAIAVFYYILYRSAALWVKYVDPVCANIVNVATKWAYGEPVQQKEIRPILETGVTDKNVLLPS</sequence>
<reference evidence="2" key="1">
    <citation type="submission" date="2021-02" db="EMBL/GenBank/DDBJ databases">
        <authorList>
            <person name="Syme A R."/>
            <person name="Syme A R."/>
            <person name="Moolhuijzen P."/>
        </authorList>
    </citation>
    <scope>NUCLEOTIDE SEQUENCE</scope>
    <source>
        <strain evidence="2">W1-1</strain>
    </source>
</reference>
<dbReference type="GO" id="GO:0016747">
    <property type="term" value="F:acyltransferase activity, transferring groups other than amino-acyl groups"/>
    <property type="evidence" value="ECO:0007669"/>
    <property type="project" value="InterPro"/>
</dbReference>
<dbReference type="InterPro" id="IPR050879">
    <property type="entry name" value="Acyltransferase_3"/>
</dbReference>
<dbReference type="PANTHER" id="PTHR23028">
    <property type="entry name" value="ACETYLTRANSFERASE"/>
    <property type="match status" value="1"/>
</dbReference>
<dbReference type="AlphaFoldDB" id="A0A6S6V5Q8"/>
<proteinExistence type="predicted"/>
<organism evidence="2 3">
    <name type="scientific">Pyrenophora teres f. teres</name>
    <dbReference type="NCBI Taxonomy" id="97479"/>
    <lineage>
        <taxon>Eukaryota</taxon>
        <taxon>Fungi</taxon>
        <taxon>Dikarya</taxon>
        <taxon>Ascomycota</taxon>
        <taxon>Pezizomycotina</taxon>
        <taxon>Dothideomycetes</taxon>
        <taxon>Pleosporomycetidae</taxon>
        <taxon>Pleosporales</taxon>
        <taxon>Pleosporineae</taxon>
        <taxon>Pleosporaceae</taxon>
        <taxon>Pyrenophora</taxon>
    </lineage>
</organism>
<dbReference type="Pfam" id="PF01757">
    <property type="entry name" value="Acyl_transf_3"/>
    <property type="match status" value="1"/>
</dbReference>
<gene>
    <name evidence="2" type="ORF">PTTW11_00458</name>
</gene>
<protein>
    <submittedName>
        <fullName evidence="2">Acyl-transf-3 multi-domain protein</fullName>
    </submittedName>
</protein>
<dbReference type="EMBL" id="HG992977">
    <property type="protein sequence ID" value="CAE6997063.1"/>
    <property type="molecule type" value="Genomic_DNA"/>
</dbReference>
<evidence type="ECO:0000259" key="1">
    <source>
        <dbReference type="Pfam" id="PF01757"/>
    </source>
</evidence>
<feature type="domain" description="Acyltransferase 3" evidence="1">
    <location>
        <begin position="22"/>
        <end position="365"/>
    </location>
</feature>
<dbReference type="InterPro" id="IPR002656">
    <property type="entry name" value="Acyl_transf_3_dom"/>
</dbReference>